<keyword evidence="3" id="KW-0436">Ligase</keyword>
<organism evidence="3 4">
    <name type="scientific">Cupriavidus basilensis OR16</name>
    <dbReference type="NCBI Taxonomy" id="1127483"/>
    <lineage>
        <taxon>Bacteria</taxon>
        <taxon>Pseudomonadati</taxon>
        <taxon>Pseudomonadota</taxon>
        <taxon>Betaproteobacteria</taxon>
        <taxon>Burkholderiales</taxon>
        <taxon>Burkholderiaceae</taxon>
        <taxon>Cupriavidus</taxon>
    </lineage>
</organism>
<dbReference type="InterPro" id="IPR042099">
    <property type="entry name" value="ANL_N_sf"/>
</dbReference>
<reference evidence="3 4" key="1">
    <citation type="journal article" date="2012" name="J. Bacteriol.">
        <title>De Novo Genome Project of Cupriavidus basilensis OR16.</title>
        <authorList>
            <person name="Cserhati M."/>
            <person name="Kriszt B."/>
            <person name="Szoboszlay S."/>
            <person name="Toth A."/>
            <person name="Szabo I."/>
            <person name="Tancsics A."/>
            <person name="Nagy I."/>
            <person name="Horvath B."/>
            <person name="Nagy I."/>
            <person name="Kukolya J."/>
        </authorList>
    </citation>
    <scope>NUCLEOTIDE SEQUENCE [LARGE SCALE GENOMIC DNA]</scope>
    <source>
        <strain evidence="3 4">OR16</strain>
    </source>
</reference>
<evidence type="ECO:0000313" key="3">
    <source>
        <dbReference type="EMBL" id="EHP43754.1"/>
    </source>
</evidence>
<evidence type="ECO:0000259" key="1">
    <source>
        <dbReference type="Pfam" id="PF00501"/>
    </source>
</evidence>
<dbReference type="AlphaFoldDB" id="H1S0T8"/>
<dbReference type="PATRIC" id="fig|1127483.3.peg.1327"/>
<dbReference type="PANTHER" id="PTHR43767:SF11">
    <property type="entry name" value="MEDIUM-CHAIN-FATTY-ACID--COA LIGASE"/>
    <property type="match status" value="1"/>
</dbReference>
<feature type="domain" description="AMP-binding enzyme C-terminal" evidence="2">
    <location>
        <begin position="450"/>
        <end position="525"/>
    </location>
</feature>
<protein>
    <submittedName>
        <fullName evidence="3">Long-chain-fatty-acid--CoA ligase</fullName>
    </submittedName>
</protein>
<evidence type="ECO:0000259" key="2">
    <source>
        <dbReference type="Pfam" id="PF13193"/>
    </source>
</evidence>
<dbReference type="NCBIfam" id="NF004837">
    <property type="entry name" value="PRK06187.1"/>
    <property type="match status" value="1"/>
</dbReference>
<accession>H1S0T8</accession>
<sequence>MTTVPLSYSMEMPMLLSTLLHGAARHHRKTEIVSVIDGSTHRQTYGECELRARKVAQMLLAQGARPGDRIATLAWNDHRHLELYFGISGMGAICHTINPRLFAEQVVHIVNHAQDRFVVFSPDFLPLLSSIAPQCPGVEQWIMLDEPGGGLALNGIAVASFEALLAHHEGIHEWPELDERSAAFLCYTSGTTGLPKGVVYGHRATVLHAYACALPDAHNLSARDVVMPVVPMFHANAWEAPFSATLTGAKLVLPGGRLDGESLHRLIEQEGVTFSIGVPTVWFTLLRYMQQHGLRFRTLRRLLLGGAATPPAMIEGFAELGVELYQGWGMTETAALTTCARPLHHQAGLSEAELRETIYRSAGRAAAGADMRVVDLEGREIAWGSGIAGALQVRAPWAIARYYGAADSALQDGWLPTGDIAEIDEDGFMRLTDRSKDVIKSGGEWISSVEIENFAAGIPGVHLAACIAATHPKWGERPLLIVQRKPGSSVSEQEVLAELEGKIVKWSHPDAVVFIDEMPLTATGKLFKLQLRERYGSYLVDRMPV</sequence>
<dbReference type="PROSITE" id="PS00455">
    <property type="entry name" value="AMP_BINDING"/>
    <property type="match status" value="1"/>
</dbReference>
<dbReference type="PANTHER" id="PTHR43767">
    <property type="entry name" value="LONG-CHAIN-FATTY-ACID--COA LIGASE"/>
    <property type="match status" value="1"/>
</dbReference>
<dbReference type="OrthoDB" id="9763207at2"/>
<dbReference type="InterPro" id="IPR025110">
    <property type="entry name" value="AMP-bd_C"/>
</dbReference>
<dbReference type="RefSeq" id="WP_006157087.1">
    <property type="nucleotide sequence ID" value="NZ_AHJE01000016.1"/>
</dbReference>
<dbReference type="Pfam" id="PF13193">
    <property type="entry name" value="AMP-binding_C"/>
    <property type="match status" value="1"/>
</dbReference>
<dbReference type="Gene3D" id="3.40.50.12780">
    <property type="entry name" value="N-terminal domain of ligase-like"/>
    <property type="match status" value="1"/>
</dbReference>
<gene>
    <name evidence="3" type="ORF">OR16_06634</name>
</gene>
<proteinExistence type="predicted"/>
<dbReference type="CDD" id="cd12119">
    <property type="entry name" value="ttLC_FACS_AlkK_like"/>
    <property type="match status" value="1"/>
</dbReference>
<dbReference type="GO" id="GO:0016877">
    <property type="term" value="F:ligase activity, forming carbon-sulfur bonds"/>
    <property type="evidence" value="ECO:0007669"/>
    <property type="project" value="UniProtKB-ARBA"/>
</dbReference>
<dbReference type="Proteomes" id="UP000005808">
    <property type="component" value="Unassembled WGS sequence"/>
</dbReference>
<feature type="domain" description="AMP-dependent synthetase/ligase" evidence="1">
    <location>
        <begin position="23"/>
        <end position="403"/>
    </location>
</feature>
<dbReference type="Pfam" id="PF00501">
    <property type="entry name" value="AMP-binding"/>
    <property type="match status" value="1"/>
</dbReference>
<name>H1S0T8_9BURK</name>
<dbReference type="InterPro" id="IPR020845">
    <property type="entry name" value="AMP-binding_CS"/>
</dbReference>
<dbReference type="EMBL" id="AHJE01000016">
    <property type="protein sequence ID" value="EHP43754.1"/>
    <property type="molecule type" value="Genomic_DNA"/>
</dbReference>
<dbReference type="InterPro" id="IPR000873">
    <property type="entry name" value="AMP-dep_synth/lig_dom"/>
</dbReference>
<dbReference type="InterPro" id="IPR050237">
    <property type="entry name" value="ATP-dep_AMP-bd_enzyme"/>
</dbReference>
<dbReference type="SUPFAM" id="SSF56801">
    <property type="entry name" value="Acetyl-CoA synthetase-like"/>
    <property type="match status" value="1"/>
</dbReference>
<evidence type="ECO:0000313" key="4">
    <source>
        <dbReference type="Proteomes" id="UP000005808"/>
    </source>
</evidence>
<dbReference type="Gene3D" id="3.30.300.30">
    <property type="match status" value="1"/>
</dbReference>
<dbReference type="InterPro" id="IPR045851">
    <property type="entry name" value="AMP-bd_C_sf"/>
</dbReference>
<comment type="caution">
    <text evidence="3">The sequence shown here is derived from an EMBL/GenBank/DDBJ whole genome shotgun (WGS) entry which is preliminary data.</text>
</comment>